<dbReference type="EMBL" id="AYXG01000118">
    <property type="protein sequence ID" value="EWC61336.1"/>
    <property type="molecule type" value="Genomic_DNA"/>
</dbReference>
<dbReference type="AlphaFoldDB" id="W7IXW9"/>
<keyword evidence="2" id="KW-0328">Glycosyltransferase</keyword>
<dbReference type="Pfam" id="PF00156">
    <property type="entry name" value="Pribosyltran"/>
    <property type="match status" value="1"/>
</dbReference>
<dbReference type="eggNOG" id="COG0503">
    <property type="taxonomic scope" value="Bacteria"/>
</dbReference>
<comment type="caution">
    <text evidence="2">The sequence shown here is derived from an EMBL/GenBank/DDBJ whole genome shotgun (WGS) entry which is preliminary data.</text>
</comment>
<dbReference type="PANTHER" id="PTHR43864:SF2">
    <property type="entry name" value="PUR OPERON REPRESSOR"/>
    <property type="match status" value="1"/>
</dbReference>
<dbReference type="EC" id="2.4.2.7" evidence="2"/>
<proteinExistence type="predicted"/>
<name>W7IXW9_9PSEU</name>
<dbReference type="Gene3D" id="3.40.50.2020">
    <property type="match status" value="1"/>
</dbReference>
<accession>W7IXW9</accession>
<dbReference type="InterPro" id="IPR000836">
    <property type="entry name" value="PRTase_dom"/>
</dbReference>
<evidence type="ECO:0000313" key="2">
    <source>
        <dbReference type="EMBL" id="EWC61336.1"/>
    </source>
</evidence>
<evidence type="ECO:0000259" key="1">
    <source>
        <dbReference type="Pfam" id="PF00156"/>
    </source>
</evidence>
<dbReference type="PANTHER" id="PTHR43864">
    <property type="entry name" value="HYPOXANTHINE/GUANINE PHOSPHORIBOSYLTRANSFERASE"/>
    <property type="match status" value="1"/>
</dbReference>
<dbReference type="STRING" id="909613.UO65_3392"/>
<organism evidence="2 3">
    <name type="scientific">Actinokineospora spheciospongiae</name>
    <dbReference type="NCBI Taxonomy" id="909613"/>
    <lineage>
        <taxon>Bacteria</taxon>
        <taxon>Bacillati</taxon>
        <taxon>Actinomycetota</taxon>
        <taxon>Actinomycetes</taxon>
        <taxon>Pseudonocardiales</taxon>
        <taxon>Pseudonocardiaceae</taxon>
        <taxon>Actinokineospora</taxon>
    </lineage>
</organism>
<keyword evidence="2" id="KW-0808">Transferase</keyword>
<dbReference type="GO" id="GO:0003999">
    <property type="term" value="F:adenine phosphoribosyltransferase activity"/>
    <property type="evidence" value="ECO:0007669"/>
    <property type="project" value="UniProtKB-EC"/>
</dbReference>
<keyword evidence="3" id="KW-1185">Reference proteome</keyword>
<reference evidence="2 3" key="1">
    <citation type="journal article" date="2014" name="Genome Announc.">
        <title>Draft Genome Sequence of the Antitrypanosomally Active Sponge-Associated Bacterium Actinokineospora sp. Strain EG49.</title>
        <authorList>
            <person name="Harjes J."/>
            <person name="Ryu T."/>
            <person name="Abdelmohsen U.R."/>
            <person name="Moitinho-Silva L."/>
            <person name="Horn H."/>
            <person name="Ravasi T."/>
            <person name="Hentschel U."/>
        </authorList>
    </citation>
    <scope>NUCLEOTIDE SEQUENCE [LARGE SCALE GENOMIC DNA]</scope>
    <source>
        <strain evidence="2 3">EG49</strain>
    </source>
</reference>
<sequence>MKADSSRRRLVERLRGSFAWRGDRTDDRSRADVTGWWRDPGLLAELGPGLADSFREEAPTVVIGVESRGSLLGPLVALDLGVGFVEVRKDHPPLADSDVWLRRTTPPDYRDRHLGLGFPRRLLSGSDRVLLVDDWIDTGGQALGALGLVEDSGASWVGASVIVDSLESSEIRRRLNVRSLVRQRDLP</sequence>
<dbReference type="PATRIC" id="fig|909613.9.peg.3393"/>
<dbReference type="Proteomes" id="UP000019277">
    <property type="component" value="Unassembled WGS sequence"/>
</dbReference>
<gene>
    <name evidence="2" type="ORF">UO65_3392</name>
</gene>
<dbReference type="InterPro" id="IPR029057">
    <property type="entry name" value="PRTase-like"/>
</dbReference>
<feature type="domain" description="Phosphoribosyltransferase" evidence="1">
    <location>
        <begin position="54"/>
        <end position="169"/>
    </location>
</feature>
<protein>
    <submittedName>
        <fullName evidence="2">Adenine phosphoribosyltransferase</fullName>
        <ecNumber evidence="2">2.4.2.7</ecNumber>
    </submittedName>
</protein>
<dbReference type="InterPro" id="IPR050118">
    <property type="entry name" value="Pur/Pyrimidine_PRTase"/>
</dbReference>
<dbReference type="CDD" id="cd06223">
    <property type="entry name" value="PRTases_typeI"/>
    <property type="match status" value="1"/>
</dbReference>
<dbReference type="RefSeq" id="WP_233427626.1">
    <property type="nucleotide sequence ID" value="NZ_AYXG01000118.1"/>
</dbReference>
<dbReference type="SUPFAM" id="SSF53271">
    <property type="entry name" value="PRTase-like"/>
    <property type="match status" value="1"/>
</dbReference>
<evidence type="ECO:0000313" key="3">
    <source>
        <dbReference type="Proteomes" id="UP000019277"/>
    </source>
</evidence>